<dbReference type="PRINTS" id="PR00035">
    <property type="entry name" value="HTHGNTR"/>
</dbReference>
<dbReference type="SMART" id="SM00895">
    <property type="entry name" value="FCD"/>
    <property type="match status" value="1"/>
</dbReference>
<dbReference type="Pfam" id="PF00392">
    <property type="entry name" value="GntR"/>
    <property type="match status" value="1"/>
</dbReference>
<comment type="caution">
    <text evidence="5">The sequence shown here is derived from an EMBL/GenBank/DDBJ whole genome shotgun (WGS) entry which is preliminary data.</text>
</comment>
<evidence type="ECO:0000313" key="6">
    <source>
        <dbReference type="Proteomes" id="UP001500339"/>
    </source>
</evidence>
<dbReference type="InterPro" id="IPR036388">
    <property type="entry name" value="WH-like_DNA-bd_sf"/>
</dbReference>
<dbReference type="PANTHER" id="PTHR43537">
    <property type="entry name" value="TRANSCRIPTIONAL REGULATOR, GNTR FAMILY"/>
    <property type="match status" value="1"/>
</dbReference>
<evidence type="ECO:0000256" key="3">
    <source>
        <dbReference type="ARBA" id="ARBA00023163"/>
    </source>
</evidence>
<keyword evidence="1" id="KW-0805">Transcription regulation</keyword>
<evidence type="ECO:0000259" key="4">
    <source>
        <dbReference type="PROSITE" id="PS50949"/>
    </source>
</evidence>
<proteinExistence type="predicted"/>
<keyword evidence="6" id="KW-1185">Reference proteome</keyword>
<organism evidence="5 6">
    <name type="scientific">Clostridium malenominatum</name>
    <dbReference type="NCBI Taxonomy" id="1539"/>
    <lineage>
        <taxon>Bacteria</taxon>
        <taxon>Bacillati</taxon>
        <taxon>Bacillota</taxon>
        <taxon>Clostridia</taxon>
        <taxon>Eubacteriales</taxon>
        <taxon>Clostridiaceae</taxon>
        <taxon>Clostridium</taxon>
    </lineage>
</organism>
<dbReference type="SUPFAM" id="SSF46785">
    <property type="entry name" value="Winged helix' DNA-binding domain"/>
    <property type="match status" value="1"/>
</dbReference>
<dbReference type="Proteomes" id="UP001500339">
    <property type="component" value="Unassembled WGS sequence"/>
</dbReference>
<dbReference type="Gene3D" id="1.10.10.10">
    <property type="entry name" value="Winged helix-like DNA-binding domain superfamily/Winged helix DNA-binding domain"/>
    <property type="match status" value="1"/>
</dbReference>
<dbReference type="RefSeq" id="WP_343767004.1">
    <property type="nucleotide sequence ID" value="NZ_BAAACF010000001.1"/>
</dbReference>
<sequence>MIKKVKTQTLYEQVEEQIRNMILKGIYKKGDLLPSEKELIEMTGVSRITVREALRGLSEVGIIETHKGKGSIVRIDENELMTYIGKEEVLNYRRNFELATETRLLIEPEIAKKAALLATEEDIAYLEECLLQQNRKKGKSNDVEGSLENFHRGILKILNNPILTDLFDSLTKLESDENYIKLVPPGRQDTVSRELDTQHYKILQSIKERNEEFAYFYMKEHMQYLKSIYTKYFDNFFDIR</sequence>
<reference evidence="5 6" key="1">
    <citation type="journal article" date="2019" name="Int. J. Syst. Evol. Microbiol.">
        <title>The Global Catalogue of Microorganisms (GCM) 10K type strain sequencing project: providing services to taxonomists for standard genome sequencing and annotation.</title>
        <authorList>
            <consortium name="The Broad Institute Genomics Platform"/>
            <consortium name="The Broad Institute Genome Sequencing Center for Infectious Disease"/>
            <person name="Wu L."/>
            <person name="Ma J."/>
        </authorList>
    </citation>
    <scope>NUCLEOTIDE SEQUENCE [LARGE SCALE GENOMIC DNA]</scope>
    <source>
        <strain evidence="5 6">JCM 1405</strain>
    </source>
</reference>
<evidence type="ECO:0000256" key="2">
    <source>
        <dbReference type="ARBA" id="ARBA00023125"/>
    </source>
</evidence>
<protein>
    <submittedName>
        <fullName evidence="5">FadR/GntR family transcriptional regulator</fullName>
    </submittedName>
</protein>
<dbReference type="InterPro" id="IPR011711">
    <property type="entry name" value="GntR_C"/>
</dbReference>
<gene>
    <name evidence="5" type="ORF">GCM10008905_08430</name>
</gene>
<dbReference type="Gene3D" id="1.20.120.530">
    <property type="entry name" value="GntR ligand-binding domain-like"/>
    <property type="match status" value="1"/>
</dbReference>
<accession>A0ABN1IS02</accession>
<feature type="domain" description="HTH gntR-type" evidence="4">
    <location>
        <begin position="8"/>
        <end position="76"/>
    </location>
</feature>
<dbReference type="InterPro" id="IPR008920">
    <property type="entry name" value="TF_FadR/GntR_C"/>
</dbReference>
<dbReference type="InterPro" id="IPR036390">
    <property type="entry name" value="WH_DNA-bd_sf"/>
</dbReference>
<dbReference type="EMBL" id="BAAACF010000001">
    <property type="protein sequence ID" value="GAA0719863.1"/>
    <property type="molecule type" value="Genomic_DNA"/>
</dbReference>
<dbReference type="SMART" id="SM00345">
    <property type="entry name" value="HTH_GNTR"/>
    <property type="match status" value="1"/>
</dbReference>
<dbReference type="PANTHER" id="PTHR43537:SF5">
    <property type="entry name" value="UXU OPERON TRANSCRIPTIONAL REGULATOR"/>
    <property type="match status" value="1"/>
</dbReference>
<dbReference type="Pfam" id="PF07729">
    <property type="entry name" value="FCD"/>
    <property type="match status" value="1"/>
</dbReference>
<dbReference type="CDD" id="cd07377">
    <property type="entry name" value="WHTH_GntR"/>
    <property type="match status" value="1"/>
</dbReference>
<dbReference type="SUPFAM" id="SSF48008">
    <property type="entry name" value="GntR ligand-binding domain-like"/>
    <property type="match status" value="1"/>
</dbReference>
<evidence type="ECO:0000256" key="1">
    <source>
        <dbReference type="ARBA" id="ARBA00023015"/>
    </source>
</evidence>
<keyword evidence="2" id="KW-0238">DNA-binding</keyword>
<dbReference type="PROSITE" id="PS50949">
    <property type="entry name" value="HTH_GNTR"/>
    <property type="match status" value="1"/>
</dbReference>
<name>A0ABN1IS02_9CLOT</name>
<dbReference type="InterPro" id="IPR000524">
    <property type="entry name" value="Tscrpt_reg_HTH_GntR"/>
</dbReference>
<evidence type="ECO:0000313" key="5">
    <source>
        <dbReference type="EMBL" id="GAA0719863.1"/>
    </source>
</evidence>
<keyword evidence="3" id="KW-0804">Transcription</keyword>